<evidence type="ECO:0000256" key="3">
    <source>
        <dbReference type="ARBA" id="ARBA00004524"/>
    </source>
</evidence>
<dbReference type="Pfam" id="PF00743">
    <property type="entry name" value="FMO-like"/>
    <property type="match status" value="1"/>
</dbReference>
<dbReference type="AlphaFoldDB" id="A0A1I7YZV1"/>
<evidence type="ECO:0000256" key="16">
    <source>
        <dbReference type="ARBA" id="ARBA00023098"/>
    </source>
</evidence>
<keyword evidence="13 35" id="KW-1133">Transmembrane helix</keyword>
<dbReference type="InterPro" id="IPR050346">
    <property type="entry name" value="FMO-like"/>
</dbReference>
<evidence type="ECO:0000256" key="17">
    <source>
        <dbReference type="ARBA" id="ARBA00023136"/>
    </source>
</evidence>
<evidence type="ECO:0000256" key="35">
    <source>
        <dbReference type="SAM" id="Phobius"/>
    </source>
</evidence>
<evidence type="ECO:0000256" key="19">
    <source>
        <dbReference type="ARBA" id="ARBA00045957"/>
    </source>
</evidence>
<sequence length="530" mass="60041">MGKRVAIVGAGVSGLAAARCSLLHGVTPVVFEATSDIGGLWNFKEDPKDGSSVAKNTVINTSKEMTAFSDFVPPEEMPAFMSQSDVHRYLLAYAEHHRLREYISFNTTVVQIQRCEDYAESGQWLISYNTAGLESKTTEIFDGVLICTGHHSQPWRPLPLRNERIFQGRILHSSEYRSSDSFKDKNVVVVGMGNSAVDCAVDLSSVAKKVYLATRRGTWLRPKIGPRGKPVDMQMKTRFNFYKNKVLPRFVKTFLLERELQNRLDHTAYGITPDHHVLSAHPTVSDELPAKIASGKVIVKPNVEGFEETSVEFDDGTIAQNVDAVIFCTGYSYDFKILEEGRLVTVFPENDAHLYKYMFPSKLSDHNTLAMIGYVQPWGSVFPIAEMQSRVYFSALLGDIQLPSATDMIAELEWNRCQMSLTFVKSRRHTMEVDFVGYMDELAGMIDVRPDIIKLLTNDPKLGWNVLFGPCTAYQYRLEGRHKWEGARDAIMNTEKRMFHPHHQSSYVLYDGLEYLLIAIVCAVFYFYIL</sequence>
<comment type="catalytic activity">
    <reaction evidence="32">
        <text>octan-3-one + NADPH + O2 + H(+) = pentyl propanoate + NADP(+) + H2O</text>
        <dbReference type="Rhea" id="RHEA:54840"/>
        <dbReference type="ChEBI" id="CHEBI:15377"/>
        <dbReference type="ChEBI" id="CHEBI:15378"/>
        <dbReference type="ChEBI" id="CHEBI:15379"/>
        <dbReference type="ChEBI" id="CHEBI:57783"/>
        <dbReference type="ChEBI" id="CHEBI:58349"/>
        <dbReference type="ChEBI" id="CHEBI:80946"/>
        <dbReference type="ChEBI" id="CHEBI:87373"/>
    </reaction>
    <physiologicalReaction direction="left-to-right" evidence="32">
        <dbReference type="Rhea" id="RHEA:54841"/>
    </physiologicalReaction>
</comment>
<evidence type="ECO:0000256" key="27">
    <source>
        <dbReference type="ARBA" id="ARBA00048088"/>
    </source>
</evidence>
<dbReference type="PRINTS" id="PR00370">
    <property type="entry name" value="FMOXYGENASE"/>
</dbReference>
<evidence type="ECO:0000256" key="11">
    <source>
        <dbReference type="ARBA" id="ARBA00022848"/>
    </source>
</evidence>
<comment type="catalytic activity">
    <reaction evidence="31">
        <text>N,N-dimethylaniline + NADPH + O2 + H(+) = N,N-dimethylaniline N-oxide + NADP(+) + H2O</text>
        <dbReference type="Rhea" id="RHEA:24468"/>
        <dbReference type="ChEBI" id="CHEBI:15377"/>
        <dbReference type="ChEBI" id="CHEBI:15378"/>
        <dbReference type="ChEBI" id="CHEBI:15379"/>
        <dbReference type="ChEBI" id="CHEBI:16269"/>
        <dbReference type="ChEBI" id="CHEBI:17735"/>
        <dbReference type="ChEBI" id="CHEBI:57783"/>
        <dbReference type="ChEBI" id="CHEBI:58349"/>
        <dbReference type="EC" id="1.14.13.8"/>
    </reaction>
    <physiologicalReaction direction="left-to-right" evidence="31">
        <dbReference type="Rhea" id="RHEA:24469"/>
    </physiologicalReaction>
</comment>
<evidence type="ECO:0000256" key="14">
    <source>
        <dbReference type="ARBA" id="ARBA00023002"/>
    </source>
</evidence>
<comment type="catalytic activity">
    <reaction evidence="29">
        <text>(2E)-geranial + NADPH + O2 + H(+) = (1E)-2,6-dimethylhepta-1,5-dien-1-yl formate + NADP(+) + H2O</text>
        <dbReference type="Rhea" id="RHEA:54860"/>
        <dbReference type="ChEBI" id="CHEBI:15377"/>
        <dbReference type="ChEBI" id="CHEBI:15378"/>
        <dbReference type="ChEBI" id="CHEBI:15379"/>
        <dbReference type="ChEBI" id="CHEBI:16980"/>
        <dbReference type="ChEBI" id="CHEBI:57783"/>
        <dbReference type="ChEBI" id="CHEBI:58349"/>
        <dbReference type="ChEBI" id="CHEBI:138375"/>
    </reaction>
    <physiologicalReaction direction="left-to-right" evidence="29">
        <dbReference type="Rhea" id="RHEA:54861"/>
    </physiologicalReaction>
</comment>
<evidence type="ECO:0000256" key="10">
    <source>
        <dbReference type="ARBA" id="ARBA00022827"/>
    </source>
</evidence>
<evidence type="ECO:0000256" key="21">
    <source>
        <dbReference type="ARBA" id="ARBA00047426"/>
    </source>
</evidence>
<dbReference type="GO" id="GO:0034899">
    <property type="term" value="F:trimethylamine monooxygenase activity"/>
    <property type="evidence" value="ECO:0007669"/>
    <property type="project" value="UniProtKB-EC"/>
</dbReference>
<keyword evidence="5" id="KW-0488">Methylation</keyword>
<dbReference type="Gene3D" id="3.50.50.60">
    <property type="entry name" value="FAD/NAD(P)-binding domain"/>
    <property type="match status" value="1"/>
</dbReference>
<organism evidence="36 37">
    <name type="scientific">Steinernema glaseri</name>
    <dbReference type="NCBI Taxonomy" id="37863"/>
    <lineage>
        <taxon>Eukaryota</taxon>
        <taxon>Metazoa</taxon>
        <taxon>Ecdysozoa</taxon>
        <taxon>Nematoda</taxon>
        <taxon>Chromadorea</taxon>
        <taxon>Rhabditida</taxon>
        <taxon>Tylenchina</taxon>
        <taxon>Panagrolaimomorpha</taxon>
        <taxon>Strongyloidoidea</taxon>
        <taxon>Steinernematidae</taxon>
        <taxon>Steinernema</taxon>
    </lineage>
</organism>
<dbReference type="InterPro" id="IPR002257">
    <property type="entry name" value="Flavin_mOase_5"/>
</dbReference>
<evidence type="ECO:0000256" key="26">
    <source>
        <dbReference type="ARBA" id="ARBA00048041"/>
    </source>
</evidence>
<comment type="catalytic activity">
    <reaction evidence="28">
        <text>octan-3-one + NADPH + O2 + H(+) = ethyl hexanoate + NADP(+) + H2O</text>
        <dbReference type="Rhea" id="RHEA:54856"/>
        <dbReference type="ChEBI" id="CHEBI:15377"/>
        <dbReference type="ChEBI" id="CHEBI:15378"/>
        <dbReference type="ChEBI" id="CHEBI:15379"/>
        <dbReference type="ChEBI" id="CHEBI:57783"/>
        <dbReference type="ChEBI" id="CHEBI:58349"/>
        <dbReference type="ChEBI" id="CHEBI:80946"/>
        <dbReference type="ChEBI" id="CHEBI:86055"/>
    </reaction>
    <physiologicalReaction direction="left-to-right" evidence="28">
        <dbReference type="Rhea" id="RHEA:54857"/>
    </physiologicalReaction>
</comment>
<comment type="catalytic activity">
    <reaction evidence="21">
        <text>hexan-3-one + NADPH + O2 + H(+) = propyl propanoate + NADP(+) + H2O</text>
        <dbReference type="Rhea" id="RHEA:54848"/>
        <dbReference type="ChEBI" id="CHEBI:15377"/>
        <dbReference type="ChEBI" id="CHEBI:15378"/>
        <dbReference type="ChEBI" id="CHEBI:15379"/>
        <dbReference type="ChEBI" id="CHEBI:57783"/>
        <dbReference type="ChEBI" id="CHEBI:58349"/>
        <dbReference type="ChEBI" id="CHEBI:89828"/>
        <dbReference type="ChEBI" id="CHEBI:89891"/>
    </reaction>
    <physiologicalReaction direction="left-to-right" evidence="21">
        <dbReference type="Rhea" id="RHEA:54849"/>
    </physiologicalReaction>
</comment>
<comment type="catalytic activity">
    <reaction evidence="27">
        <text>trimethylamine + NADPH + O2 = trimethylamine N-oxide + NADP(+) + H2O</text>
        <dbReference type="Rhea" id="RHEA:31979"/>
        <dbReference type="ChEBI" id="CHEBI:15377"/>
        <dbReference type="ChEBI" id="CHEBI:15379"/>
        <dbReference type="ChEBI" id="CHEBI:15724"/>
        <dbReference type="ChEBI" id="CHEBI:57783"/>
        <dbReference type="ChEBI" id="CHEBI:58349"/>
        <dbReference type="ChEBI" id="CHEBI:58389"/>
        <dbReference type="EC" id="1.14.13.148"/>
    </reaction>
    <physiologicalReaction direction="left-to-right" evidence="27">
        <dbReference type="Rhea" id="RHEA:31980"/>
    </physiologicalReaction>
</comment>
<keyword evidence="8 35" id="KW-0812">Transmembrane</keyword>
<keyword evidence="10 33" id="KW-0274">FAD</keyword>
<dbReference type="PANTHER" id="PTHR23023">
    <property type="entry name" value="DIMETHYLANILINE MONOOXYGENASE"/>
    <property type="match status" value="1"/>
</dbReference>
<comment type="catalytic activity">
    <reaction evidence="23">
        <text>sulcatone + NADPH + O2 + H(+) = 4-methylpent-3-en-1-yl acetate + NADP(+) + H2O</text>
        <dbReference type="Rhea" id="RHEA:54864"/>
        <dbReference type="ChEBI" id="CHEBI:15377"/>
        <dbReference type="ChEBI" id="CHEBI:15378"/>
        <dbReference type="ChEBI" id="CHEBI:15379"/>
        <dbReference type="ChEBI" id="CHEBI:16310"/>
        <dbReference type="ChEBI" id="CHEBI:57783"/>
        <dbReference type="ChEBI" id="CHEBI:58349"/>
        <dbReference type="ChEBI" id="CHEBI:138373"/>
    </reaction>
    <physiologicalReaction direction="left-to-right" evidence="23">
        <dbReference type="Rhea" id="RHEA:54865"/>
    </physiologicalReaction>
</comment>
<evidence type="ECO:0000256" key="2">
    <source>
        <dbReference type="ARBA" id="ARBA00004389"/>
    </source>
</evidence>
<dbReference type="GO" id="GO:0016174">
    <property type="term" value="F:NAD(P)H oxidase H2O2-forming activity"/>
    <property type="evidence" value="ECO:0007669"/>
    <property type="project" value="UniProtKB-EC"/>
</dbReference>
<evidence type="ECO:0000256" key="1">
    <source>
        <dbReference type="ARBA" id="ARBA00001974"/>
    </source>
</evidence>
<accession>A0A1I7YZV1</accession>
<dbReference type="GO" id="GO:0004499">
    <property type="term" value="F:N,N-dimethylaniline monooxygenase activity"/>
    <property type="evidence" value="ECO:0007669"/>
    <property type="project" value="UniProtKB-UniRule"/>
</dbReference>
<comment type="subcellular location">
    <subcellularLocation>
        <location evidence="2">Endoplasmic reticulum membrane</location>
        <topology evidence="2">Single-pass membrane protein</topology>
    </subcellularLocation>
    <subcellularLocation>
        <location evidence="3">Microsome membrane</location>
    </subcellularLocation>
</comment>
<keyword evidence="16" id="KW-0443">Lipid metabolism</keyword>
<comment type="catalytic activity">
    <reaction evidence="24">
        <text>NADPH + O2 + H(+) = H2O2 + NADP(+)</text>
        <dbReference type="Rhea" id="RHEA:11260"/>
        <dbReference type="ChEBI" id="CHEBI:15378"/>
        <dbReference type="ChEBI" id="CHEBI:15379"/>
        <dbReference type="ChEBI" id="CHEBI:16240"/>
        <dbReference type="ChEBI" id="CHEBI:57783"/>
        <dbReference type="ChEBI" id="CHEBI:58349"/>
        <dbReference type="EC" id="1.6.3.1"/>
    </reaction>
    <physiologicalReaction direction="left-to-right" evidence="24">
        <dbReference type="Rhea" id="RHEA:11261"/>
    </physiologicalReaction>
</comment>
<evidence type="ECO:0000256" key="4">
    <source>
        <dbReference type="ARBA" id="ARBA00009183"/>
    </source>
</evidence>
<proteinExistence type="inferred from homology"/>
<dbReference type="EC" id="1.-.-.-" evidence="34"/>
<evidence type="ECO:0000256" key="23">
    <source>
        <dbReference type="ARBA" id="ARBA00047855"/>
    </source>
</evidence>
<evidence type="ECO:0000313" key="37">
    <source>
        <dbReference type="WBParaSite" id="L893_g21414.t1"/>
    </source>
</evidence>
<evidence type="ECO:0000256" key="13">
    <source>
        <dbReference type="ARBA" id="ARBA00022989"/>
    </source>
</evidence>
<evidence type="ECO:0000256" key="5">
    <source>
        <dbReference type="ARBA" id="ARBA00022481"/>
    </source>
</evidence>
<evidence type="ECO:0000256" key="8">
    <source>
        <dbReference type="ARBA" id="ARBA00022692"/>
    </source>
</evidence>
<comment type="function">
    <text evidence="18">Acts as a Baeyer-Villiger monooxygenase on a broad range of substrates. Catalyzes the insertion of an oxygen atom into a carbon-carbon bond adjacent to a carbonyl, which converts ketones to esters. Active on diverse carbonyl compounds, whereas soft nucleophiles are mostly non- or poorly reactive. In contrast with other forms of FMO it is non- or poorly active on 'classical' substrates such as drugs, pesticides, and dietary components containing soft nucleophilic heteroatoms. Able to oxidize drug molecules bearing a carbonyl group on an aliphatic chain, such as nabumetone and pentoxifylline. Also, in the absence of substrates, shows slow but yet significant NADPH oxidase activity. Acts as a positive modulator of cholesterol biosynthesis as well as glucose homeostasis, promoting metabolic aging via pleiotropic effects.</text>
</comment>
<keyword evidence="9 33" id="KW-0256">Endoplasmic reticulum</keyword>
<reference evidence="37" key="1">
    <citation type="submission" date="2016-11" db="UniProtKB">
        <authorList>
            <consortium name="WormBaseParasite"/>
        </authorList>
    </citation>
    <scope>IDENTIFICATION</scope>
</reference>
<evidence type="ECO:0000256" key="6">
    <source>
        <dbReference type="ARBA" id="ARBA00022553"/>
    </source>
</evidence>
<dbReference type="FunFam" id="3.50.50.60:FF:000159">
    <property type="entry name" value="Dimethylaniline monooxygenase [N-oxide-forming]"/>
    <property type="match status" value="1"/>
</dbReference>
<keyword evidence="17 33" id="KW-0472">Membrane</keyword>
<keyword evidence="36" id="KW-1185">Reference proteome</keyword>
<evidence type="ECO:0000256" key="15">
    <source>
        <dbReference type="ARBA" id="ARBA00023033"/>
    </source>
</evidence>
<evidence type="ECO:0000256" key="9">
    <source>
        <dbReference type="ARBA" id="ARBA00022824"/>
    </source>
</evidence>
<protein>
    <recommendedName>
        <fullName evidence="34">Flavin-containing monooxygenase</fullName>
        <ecNumber evidence="34">1.-.-.-</ecNumber>
    </recommendedName>
</protein>
<evidence type="ECO:0000256" key="33">
    <source>
        <dbReference type="PIRNR" id="PIRNR000332"/>
    </source>
</evidence>
<dbReference type="InterPro" id="IPR020946">
    <property type="entry name" value="Flavin_mOase-like"/>
</dbReference>
<comment type="catalytic activity">
    <reaction evidence="25">
        <text>hexan-3-one + NADPH + O2 + H(+) = ethyl butanoate + NADP(+) + H2O</text>
        <dbReference type="Rhea" id="RHEA:54844"/>
        <dbReference type="ChEBI" id="CHEBI:15377"/>
        <dbReference type="ChEBI" id="CHEBI:15378"/>
        <dbReference type="ChEBI" id="CHEBI:15379"/>
        <dbReference type="ChEBI" id="CHEBI:57783"/>
        <dbReference type="ChEBI" id="CHEBI:58349"/>
        <dbReference type="ChEBI" id="CHEBI:88764"/>
        <dbReference type="ChEBI" id="CHEBI:89891"/>
    </reaction>
    <physiologicalReaction direction="left-to-right" evidence="25">
        <dbReference type="Rhea" id="RHEA:54845"/>
    </physiologicalReaction>
</comment>
<evidence type="ECO:0000256" key="22">
    <source>
        <dbReference type="ARBA" id="ARBA00047574"/>
    </source>
</evidence>
<dbReference type="GO" id="GO:0050660">
    <property type="term" value="F:flavin adenine dinucleotide binding"/>
    <property type="evidence" value="ECO:0007669"/>
    <property type="project" value="InterPro"/>
</dbReference>
<comment type="catalytic activity">
    <reaction evidence="26">
        <text>hypotaurine + NADPH + O2 + H(+) = taurine + NADP(+) + H2O</text>
        <dbReference type="Rhea" id="RHEA:69819"/>
        <dbReference type="ChEBI" id="CHEBI:15377"/>
        <dbReference type="ChEBI" id="CHEBI:15378"/>
        <dbReference type="ChEBI" id="CHEBI:15379"/>
        <dbReference type="ChEBI" id="CHEBI:57783"/>
        <dbReference type="ChEBI" id="CHEBI:57853"/>
        <dbReference type="ChEBI" id="CHEBI:58349"/>
        <dbReference type="ChEBI" id="CHEBI:507393"/>
        <dbReference type="EC" id="1.14.13.8"/>
    </reaction>
    <physiologicalReaction direction="left-to-right" evidence="26">
        <dbReference type="Rhea" id="RHEA:69820"/>
    </physiologicalReaction>
</comment>
<dbReference type="WBParaSite" id="L893_g21414.t1">
    <property type="protein sequence ID" value="L893_g21414.t1"/>
    <property type="gene ID" value="L893_g21414"/>
</dbReference>
<feature type="transmembrane region" description="Helical" evidence="35">
    <location>
        <begin position="507"/>
        <end position="529"/>
    </location>
</feature>
<comment type="catalytic activity">
    <reaction evidence="22">
        <text>heptan-2-one + NADPH + O2 + H(+) = pentyl acetate + NADP(+) + H2O</text>
        <dbReference type="Rhea" id="RHEA:54836"/>
        <dbReference type="ChEBI" id="CHEBI:5672"/>
        <dbReference type="ChEBI" id="CHEBI:15377"/>
        <dbReference type="ChEBI" id="CHEBI:15378"/>
        <dbReference type="ChEBI" id="CHEBI:15379"/>
        <dbReference type="ChEBI" id="CHEBI:57783"/>
        <dbReference type="ChEBI" id="CHEBI:58349"/>
        <dbReference type="ChEBI" id="CHEBI:87362"/>
    </reaction>
    <physiologicalReaction direction="left-to-right" evidence="22">
        <dbReference type="Rhea" id="RHEA:54837"/>
    </physiologicalReaction>
</comment>
<evidence type="ECO:0000256" key="18">
    <source>
        <dbReference type="ARBA" id="ARBA00045722"/>
    </source>
</evidence>
<evidence type="ECO:0000256" key="32">
    <source>
        <dbReference type="ARBA" id="ARBA00049475"/>
    </source>
</evidence>
<dbReference type="PRINTS" id="PR01125">
    <property type="entry name" value="FMOXYGENASE5"/>
</dbReference>
<keyword evidence="7 33" id="KW-0285">Flavoprotein</keyword>
<comment type="similarity">
    <text evidence="4 33 34">Belongs to the FMO family.</text>
</comment>
<comment type="function">
    <text evidence="19">Broad spectrum monooxygenase that catalyzes the oxygenation of a wide variety of nitrogen- and sulfur-containing compounds including xenobiotics. Catalyzes the S-oxygenation of hypotaurine to produce taurine, an organic osmolyte involved in cell volume regulation as well as a variety of cytoprotective and developmental processes. In vitro, catalyzes the N-oxygenation of trimethylamine (TMA) to produce trimethylamine N-oxide (TMAO) and could therefore participate to the detoxification of this compound that is generated by the action of gut microbiota from dietary precursors such as choline, choline containing compounds, betaine or L-carnitine.</text>
</comment>
<keyword evidence="12 33" id="KW-0521">NADP</keyword>
<evidence type="ECO:0000256" key="25">
    <source>
        <dbReference type="ARBA" id="ARBA00047977"/>
    </source>
</evidence>
<dbReference type="SUPFAM" id="SSF51905">
    <property type="entry name" value="FAD/NAD(P)-binding domain"/>
    <property type="match status" value="2"/>
</dbReference>
<comment type="catalytic activity">
    <reaction evidence="30">
        <text>heptan-4-one + NADPH + O2 + H(+) = propyl butanoate + NADP(+) + H2O</text>
        <dbReference type="Rhea" id="RHEA:54852"/>
        <dbReference type="ChEBI" id="CHEBI:15377"/>
        <dbReference type="ChEBI" id="CHEBI:15378"/>
        <dbReference type="ChEBI" id="CHEBI:15379"/>
        <dbReference type="ChEBI" id="CHEBI:57783"/>
        <dbReference type="ChEBI" id="CHEBI:58349"/>
        <dbReference type="ChEBI" id="CHEBI:89484"/>
        <dbReference type="ChEBI" id="CHEBI:89719"/>
    </reaction>
    <physiologicalReaction direction="left-to-right" evidence="30">
        <dbReference type="Rhea" id="RHEA:54853"/>
    </physiologicalReaction>
</comment>
<evidence type="ECO:0000256" key="28">
    <source>
        <dbReference type="ARBA" id="ARBA00048459"/>
    </source>
</evidence>
<evidence type="ECO:0000256" key="29">
    <source>
        <dbReference type="ARBA" id="ARBA00048989"/>
    </source>
</evidence>
<evidence type="ECO:0000313" key="36">
    <source>
        <dbReference type="Proteomes" id="UP000095287"/>
    </source>
</evidence>
<evidence type="ECO:0000256" key="12">
    <source>
        <dbReference type="ARBA" id="ARBA00022857"/>
    </source>
</evidence>
<evidence type="ECO:0000256" key="30">
    <source>
        <dbReference type="ARBA" id="ARBA00048990"/>
    </source>
</evidence>
<keyword evidence="11" id="KW-0492">Microsome</keyword>
<evidence type="ECO:0000256" key="20">
    <source>
        <dbReference type="ARBA" id="ARBA00047338"/>
    </source>
</evidence>
<evidence type="ECO:0000256" key="24">
    <source>
        <dbReference type="ARBA" id="ARBA00047864"/>
    </source>
</evidence>
<comment type="cofactor">
    <cofactor evidence="1 33 34">
        <name>FAD</name>
        <dbReference type="ChEBI" id="CHEBI:57692"/>
    </cofactor>
</comment>
<dbReference type="InterPro" id="IPR036188">
    <property type="entry name" value="FAD/NAD-bd_sf"/>
</dbReference>
<comment type="catalytic activity">
    <reaction evidence="20">
        <text>hypotaurine + NADH + O2 + H(+) = taurine + NAD(+) + H2O</text>
        <dbReference type="Rhea" id="RHEA:74111"/>
        <dbReference type="ChEBI" id="CHEBI:15377"/>
        <dbReference type="ChEBI" id="CHEBI:15378"/>
        <dbReference type="ChEBI" id="CHEBI:15379"/>
        <dbReference type="ChEBI" id="CHEBI:57540"/>
        <dbReference type="ChEBI" id="CHEBI:57853"/>
        <dbReference type="ChEBI" id="CHEBI:57945"/>
        <dbReference type="ChEBI" id="CHEBI:507393"/>
        <dbReference type="EC" id="1.14.13.8"/>
    </reaction>
    <physiologicalReaction direction="left-to-right" evidence="20">
        <dbReference type="Rhea" id="RHEA:74112"/>
    </physiologicalReaction>
</comment>
<evidence type="ECO:0000256" key="31">
    <source>
        <dbReference type="ARBA" id="ARBA00049443"/>
    </source>
</evidence>
<evidence type="ECO:0000256" key="34">
    <source>
        <dbReference type="RuleBase" id="RU361177"/>
    </source>
</evidence>
<dbReference type="GO" id="GO:0047822">
    <property type="term" value="F:hypotaurine monooxygenase activity"/>
    <property type="evidence" value="ECO:0007669"/>
    <property type="project" value="RHEA"/>
</dbReference>
<name>A0A1I7YZV1_9BILA</name>
<dbReference type="GO" id="GO:0005789">
    <property type="term" value="C:endoplasmic reticulum membrane"/>
    <property type="evidence" value="ECO:0007669"/>
    <property type="project" value="UniProtKB-SubCell"/>
</dbReference>
<dbReference type="GO" id="GO:0006629">
    <property type="term" value="P:lipid metabolic process"/>
    <property type="evidence" value="ECO:0007669"/>
    <property type="project" value="UniProtKB-KW"/>
</dbReference>
<keyword evidence="14 33" id="KW-0560">Oxidoreductase</keyword>
<dbReference type="InterPro" id="IPR000960">
    <property type="entry name" value="Flavin_mOase"/>
</dbReference>
<evidence type="ECO:0000256" key="7">
    <source>
        <dbReference type="ARBA" id="ARBA00022630"/>
    </source>
</evidence>
<dbReference type="GO" id="GO:0050661">
    <property type="term" value="F:NADP binding"/>
    <property type="evidence" value="ECO:0007669"/>
    <property type="project" value="InterPro"/>
</dbReference>
<keyword evidence="15 33" id="KW-0503">Monooxygenase</keyword>
<dbReference type="Proteomes" id="UP000095287">
    <property type="component" value="Unplaced"/>
</dbReference>
<keyword evidence="6" id="KW-0597">Phosphoprotein</keyword>
<dbReference type="PIRSF" id="PIRSF000332">
    <property type="entry name" value="FMO"/>
    <property type="match status" value="1"/>
</dbReference>